<dbReference type="InterPro" id="IPR050384">
    <property type="entry name" value="Endophilin_SH3RF"/>
</dbReference>
<keyword evidence="2 5" id="KW-0728">SH3 domain</keyword>
<evidence type="ECO:0000313" key="9">
    <source>
        <dbReference type="EMBL" id="KAG9063662.1"/>
    </source>
</evidence>
<name>A0A9P7XMK5_9FUNG</name>
<dbReference type="PROSITE" id="PS50002">
    <property type="entry name" value="SH3"/>
    <property type="match status" value="3"/>
</dbReference>
<feature type="coiled-coil region" evidence="6">
    <location>
        <begin position="882"/>
        <end position="909"/>
    </location>
</feature>
<feature type="compositionally biased region" description="Pro residues" evidence="7">
    <location>
        <begin position="69"/>
        <end position="81"/>
    </location>
</feature>
<evidence type="ECO:0000256" key="3">
    <source>
        <dbReference type="ARBA" id="ARBA00023054"/>
    </source>
</evidence>
<feature type="compositionally biased region" description="Basic and acidic residues" evidence="7">
    <location>
        <begin position="643"/>
        <end position="661"/>
    </location>
</feature>
<feature type="region of interest" description="Disordered" evidence="7">
    <location>
        <begin position="401"/>
        <end position="864"/>
    </location>
</feature>
<comment type="caution">
    <text evidence="9">The sequence shown here is derived from an EMBL/GenBank/DDBJ whole genome shotgun (WGS) entry which is preliminary data.</text>
</comment>
<feature type="compositionally biased region" description="Low complexity" evidence="7">
    <location>
        <begin position="287"/>
        <end position="298"/>
    </location>
</feature>
<feature type="compositionally biased region" description="Pro residues" evidence="7">
    <location>
        <begin position="272"/>
        <end position="286"/>
    </location>
</feature>
<dbReference type="Proteomes" id="UP000707451">
    <property type="component" value="Unassembled WGS sequence"/>
</dbReference>
<evidence type="ECO:0000256" key="4">
    <source>
        <dbReference type="ARBA" id="ARBA00023136"/>
    </source>
</evidence>
<evidence type="ECO:0000256" key="7">
    <source>
        <dbReference type="SAM" id="MobiDB-lite"/>
    </source>
</evidence>
<dbReference type="InterPro" id="IPR036028">
    <property type="entry name" value="SH3-like_dom_sf"/>
</dbReference>
<evidence type="ECO:0000313" key="10">
    <source>
        <dbReference type="Proteomes" id="UP000707451"/>
    </source>
</evidence>
<feature type="domain" description="SH3" evidence="8">
    <location>
        <begin position="306"/>
        <end position="367"/>
    </location>
</feature>
<dbReference type="Pfam" id="PF00018">
    <property type="entry name" value="SH3_1"/>
    <property type="match status" value="2"/>
</dbReference>
<dbReference type="EMBL" id="JAHRHY010000015">
    <property type="protein sequence ID" value="KAG9063662.1"/>
    <property type="molecule type" value="Genomic_DNA"/>
</dbReference>
<reference evidence="9" key="1">
    <citation type="submission" date="2021-06" db="EMBL/GenBank/DDBJ databases">
        <title>Genome Sequence of Mortierella hyaline Strain SCG-10, a Cold-Adapted, Nitrate-Reducing Fungus Isolated from Soil in Minnesota, USA.</title>
        <authorList>
            <person name="Aldossari N."/>
        </authorList>
    </citation>
    <scope>NUCLEOTIDE SEQUENCE</scope>
    <source>
        <strain evidence="9">SCG-10</strain>
    </source>
</reference>
<evidence type="ECO:0000256" key="1">
    <source>
        <dbReference type="ARBA" id="ARBA00004170"/>
    </source>
</evidence>
<feature type="compositionally biased region" description="Basic residues" evidence="7">
    <location>
        <begin position="719"/>
        <end position="728"/>
    </location>
</feature>
<dbReference type="PANTHER" id="PTHR14167">
    <property type="entry name" value="SH3 DOMAIN-CONTAINING"/>
    <property type="match status" value="1"/>
</dbReference>
<dbReference type="Pfam" id="PF14604">
    <property type="entry name" value="SH3_9"/>
    <property type="match status" value="1"/>
</dbReference>
<proteinExistence type="predicted"/>
<feature type="compositionally biased region" description="Pro residues" evidence="7">
    <location>
        <begin position="482"/>
        <end position="491"/>
    </location>
</feature>
<dbReference type="PRINTS" id="PR01217">
    <property type="entry name" value="PRICHEXTENSN"/>
</dbReference>
<feature type="domain" description="SH3" evidence="8">
    <location>
        <begin position="106"/>
        <end position="165"/>
    </location>
</feature>
<comment type="subcellular location">
    <subcellularLocation>
        <location evidence="1">Membrane</location>
        <topology evidence="1">Peripheral membrane protein</topology>
    </subcellularLocation>
</comment>
<feature type="compositionally biased region" description="Low complexity" evidence="7">
    <location>
        <begin position="458"/>
        <end position="470"/>
    </location>
</feature>
<keyword evidence="9" id="KW-0418">Kinase</keyword>
<dbReference type="InterPro" id="IPR001452">
    <property type="entry name" value="SH3_domain"/>
</dbReference>
<dbReference type="CDD" id="cd00174">
    <property type="entry name" value="SH3"/>
    <property type="match status" value="1"/>
</dbReference>
<feature type="domain" description="SH3" evidence="8">
    <location>
        <begin position="1"/>
        <end position="61"/>
    </location>
</feature>
<feature type="compositionally biased region" description="Polar residues" evidence="7">
    <location>
        <begin position="520"/>
        <end position="541"/>
    </location>
</feature>
<evidence type="ECO:0000256" key="2">
    <source>
        <dbReference type="ARBA" id="ARBA00022443"/>
    </source>
</evidence>
<organism evidence="9 10">
    <name type="scientific">Linnemannia hyalina</name>
    <dbReference type="NCBI Taxonomy" id="64524"/>
    <lineage>
        <taxon>Eukaryota</taxon>
        <taxon>Fungi</taxon>
        <taxon>Fungi incertae sedis</taxon>
        <taxon>Mucoromycota</taxon>
        <taxon>Mortierellomycotina</taxon>
        <taxon>Mortierellomycetes</taxon>
        <taxon>Mortierellales</taxon>
        <taxon>Mortierellaceae</taxon>
        <taxon>Linnemannia</taxon>
    </lineage>
</organism>
<feature type="compositionally biased region" description="Low complexity" evidence="7">
    <location>
        <begin position="812"/>
        <end position="844"/>
    </location>
</feature>
<dbReference type="GO" id="GO:0016301">
    <property type="term" value="F:kinase activity"/>
    <property type="evidence" value="ECO:0007669"/>
    <property type="project" value="UniProtKB-KW"/>
</dbReference>
<evidence type="ECO:0000256" key="6">
    <source>
        <dbReference type="SAM" id="Coils"/>
    </source>
</evidence>
<keyword evidence="4" id="KW-0472">Membrane</keyword>
<keyword evidence="10" id="KW-1185">Reference proteome</keyword>
<dbReference type="AlphaFoldDB" id="A0A9P7XMK5"/>
<accession>A0A9P7XMK5</accession>
<dbReference type="PRINTS" id="PR00452">
    <property type="entry name" value="SH3DOMAIN"/>
</dbReference>
<dbReference type="SUPFAM" id="SSF50044">
    <property type="entry name" value="SH3-domain"/>
    <property type="match status" value="3"/>
</dbReference>
<feature type="region of interest" description="Disordered" evidence="7">
    <location>
        <begin position="269"/>
        <end position="303"/>
    </location>
</feature>
<keyword evidence="3 6" id="KW-0175">Coiled coil</keyword>
<feature type="compositionally biased region" description="Low complexity" evidence="7">
    <location>
        <begin position="89"/>
        <end position="99"/>
    </location>
</feature>
<feature type="compositionally biased region" description="Basic and acidic residues" evidence="7">
    <location>
        <begin position="433"/>
        <end position="442"/>
    </location>
</feature>
<evidence type="ECO:0000256" key="5">
    <source>
        <dbReference type="PROSITE-ProRule" id="PRU00192"/>
    </source>
</evidence>
<sequence>MANLYIAHHNYDAEKGDELSLQVGDIITVSDNSDPGWWVGERVKDGQAGWFPANFVDPYEEKPAAPEVAAPPAPPADPVPAAPVEDEAVTAPAAAESAAPPAPKHEGPVLARVEYDYEAKESSELSLEVGRVVTILDSSDPAWWTGDLNGKVGTFPSNYVKLLEHKEETVDAGDKPTKFKLAAFGVKQGGLGSLFAGGVVPGLKKTGGLKKLGGVSEPAAPAPAPSVGGMVKRTSVDEPRSPVVAAAPPKISPPVAEEIVAPLIAHHTPARATPPAPAPATPPAPVEEPVVAQEPRVPSRAKKPKSKQIRALVVYDYTAQEDDEIALVKGSTIVVTDKMGDEGWWSGRNEDGEVGNFPSDFVEEIKEEAVQSPRVAPAAPVPILAPAPILAPIAIPAPAPAPVAQEETPKSPVQSRPPVHAPAPLPAVPAEPLRAEPVRARTNETPMATPPAFPRGSRPPSMISSPTPSSAQLYDRASIEGPPLPSSPPPKRMSIISRTSSHDVPGSPRLASVPVFPNPDVSSPTSTQPPAGDLSRSSTLRRPQKPVPEAPLTEADETSEEHVAAETPETPTSDSKRNSYILPTPVARSRPLPPLARPPSIHSIAENRRSIATPPVSHLPSVSSEAEEHEPVHEEIVEEEEVEVHHASEAPVHEEETVEHQEEPEEPIPSQEEQKEVEQEEETVTDPAAVEEQVEEEKEPEKPKLPELESTGPALSHISRPRPAKGRKPPTAPVPTETSSFVAQLEAEVKAAPAEEVKKPEPAPVPVVERAAPPPKPVKPIFQKFPTPFAGAQPASISLRPTGRRTESGNEGPLSPVNSSSSSAGSPANAPTPAGGVAPPTGGVKSLSSRFGQFQGVPASGGNSAALELEIAKLRRWMTEELDRVKKELSDEREAREKLQEEVNQLKAQLQG</sequence>
<feature type="compositionally biased region" description="Pro residues" evidence="7">
    <location>
        <begin position="419"/>
        <end position="429"/>
    </location>
</feature>
<dbReference type="PANTHER" id="PTHR14167:SF81">
    <property type="entry name" value="ENDOPHILIN-A"/>
    <property type="match status" value="1"/>
</dbReference>
<feature type="compositionally biased region" description="Basic and acidic residues" evidence="7">
    <location>
        <begin position="747"/>
        <end position="761"/>
    </location>
</feature>
<feature type="region of interest" description="Disordered" evidence="7">
    <location>
        <begin position="63"/>
        <end position="106"/>
    </location>
</feature>
<dbReference type="SMART" id="SM00326">
    <property type="entry name" value="SH3"/>
    <property type="match status" value="3"/>
</dbReference>
<evidence type="ECO:0000259" key="8">
    <source>
        <dbReference type="PROSITE" id="PS50002"/>
    </source>
</evidence>
<gene>
    <name evidence="9" type="primary">CD2AP</name>
    <name evidence="9" type="ORF">KI688_003773</name>
</gene>
<dbReference type="OrthoDB" id="5340910at2759"/>
<protein>
    <submittedName>
        <fullName evidence="9">SH3-domain kinase binding protein 1</fullName>
    </submittedName>
</protein>
<keyword evidence="9" id="KW-0808">Transferase</keyword>
<dbReference type="Gene3D" id="2.30.30.40">
    <property type="entry name" value="SH3 Domains"/>
    <property type="match status" value="3"/>
</dbReference>